<dbReference type="EMBL" id="JAFREM010000008">
    <property type="protein sequence ID" value="MBO1305595.1"/>
    <property type="molecule type" value="Genomic_DNA"/>
</dbReference>
<comment type="caution">
    <text evidence="1">The sequence shown here is derived from an EMBL/GenBank/DDBJ whole genome shotgun (WGS) entry which is preliminary data.</text>
</comment>
<evidence type="ECO:0000313" key="1">
    <source>
        <dbReference type="EMBL" id="MBO1305595.1"/>
    </source>
</evidence>
<reference evidence="1 2" key="1">
    <citation type="submission" date="2021-03" db="EMBL/GenBank/DDBJ databases">
        <title>Enterococcal diversity collection.</title>
        <authorList>
            <person name="Gilmore M.S."/>
            <person name="Schwartzman J."/>
            <person name="Van Tyne D."/>
            <person name="Martin M."/>
            <person name="Earl A.M."/>
            <person name="Manson A.L."/>
            <person name="Straub T."/>
            <person name="Salamzade R."/>
            <person name="Saavedra J."/>
            <person name="Lebreton F."/>
            <person name="Prichula J."/>
            <person name="Schaufler K."/>
            <person name="Gaca A."/>
            <person name="Sgardioli B."/>
            <person name="Wagenaar J."/>
            <person name="Strong T."/>
        </authorList>
    </citation>
    <scope>NUCLEOTIDE SEQUENCE [LARGE SCALE GENOMIC DNA]</scope>
    <source>
        <strain evidence="1 2">669A</strain>
    </source>
</reference>
<evidence type="ECO:0000313" key="2">
    <source>
        <dbReference type="Proteomes" id="UP000664601"/>
    </source>
</evidence>
<dbReference type="RefSeq" id="WP_207672530.1">
    <property type="nucleotide sequence ID" value="NZ_JAFREM010000008.1"/>
</dbReference>
<keyword evidence="2" id="KW-1185">Reference proteome</keyword>
<sequence length="127" mass="15517">MPELPFSPNQMFNLKLETLEERIMEYYQETQNGTMTIKLLLTLRVRYQLGAEEFALVLKELVRYLFTRTRATRTMKRFFYYFQDYFDAPEWERLRLRVFPLRNFVEKTKSFVQSLLTKFLLSEVLTT</sequence>
<accession>A0ABS3L928</accession>
<proteinExistence type="predicted"/>
<protein>
    <submittedName>
        <fullName evidence="1">Uncharacterized protein</fullName>
    </submittedName>
</protein>
<dbReference type="Proteomes" id="UP000664601">
    <property type="component" value="Unassembled WGS sequence"/>
</dbReference>
<gene>
    <name evidence="1" type="ORF">JZO70_05460</name>
</gene>
<name>A0ABS3L928_9ENTE</name>
<organism evidence="1 2">
    <name type="scientific">Candidatus Enterococcus moelleringii</name>
    <dbReference type="NCBI Taxonomy" id="2815325"/>
    <lineage>
        <taxon>Bacteria</taxon>
        <taxon>Bacillati</taxon>
        <taxon>Bacillota</taxon>
        <taxon>Bacilli</taxon>
        <taxon>Lactobacillales</taxon>
        <taxon>Enterococcaceae</taxon>
        <taxon>Enterococcus</taxon>
    </lineage>
</organism>